<reference evidence="1 2" key="1">
    <citation type="journal article" date="2017" name="Genome Biol. Evol.">
        <title>Phytophthora megakarya and P. palmivora, closely related causal agents of cacao black pod rot, underwent increases in genome sizes and gene numbers by different mechanisms.</title>
        <authorList>
            <person name="Ali S.S."/>
            <person name="Shao J."/>
            <person name="Lary D.J."/>
            <person name="Kronmiller B."/>
            <person name="Shen D."/>
            <person name="Strem M.D."/>
            <person name="Amoako-Attah I."/>
            <person name="Akrofi A.Y."/>
            <person name="Begoude B.A."/>
            <person name="Ten Hoopen G.M."/>
            <person name="Coulibaly K."/>
            <person name="Kebe B.I."/>
            <person name="Melnick R.L."/>
            <person name="Guiltinan M.J."/>
            <person name="Tyler B.M."/>
            <person name="Meinhardt L.W."/>
            <person name="Bailey B.A."/>
        </authorList>
    </citation>
    <scope>NUCLEOTIDE SEQUENCE [LARGE SCALE GENOMIC DNA]</scope>
    <source>
        <strain evidence="2">sbr112.9</strain>
    </source>
</reference>
<protein>
    <submittedName>
        <fullName evidence="1">Tenascin-like protein</fullName>
    </submittedName>
</protein>
<name>A0A2P4YQC4_9STRA</name>
<evidence type="ECO:0000313" key="2">
    <source>
        <dbReference type="Proteomes" id="UP000237271"/>
    </source>
</evidence>
<dbReference type="EMBL" id="NCKW01000855">
    <property type="protein sequence ID" value="POM79939.1"/>
    <property type="molecule type" value="Genomic_DNA"/>
</dbReference>
<evidence type="ECO:0000313" key="1">
    <source>
        <dbReference type="EMBL" id="POM79939.1"/>
    </source>
</evidence>
<accession>A0A2P4YQC4</accession>
<keyword evidence="2" id="KW-1185">Reference proteome</keyword>
<sequence length="327" mass="34263">MEDAWVHHSIDACVTRATEAMIVLSRNAQVGVPGVSAIVQALAGVFPVLKELRVIEVGNDAPLVFTRQRHLTGIEVSCPNSNGAVCNNRGTCRTLRELAALTPTASFTTAGFVYGSDPNALTTWDADMVQGCYCNKAHLNSGSSVRYSGYSCSKIPCPSGDDPWTNNQVDEVQTVSCSADGGTFALSFRGEITLPIPFSASTAIVKSALELLLTITSVSVTFSTGISACSSAGNAMTITFYSPSGDVPLLSISAATLTHSTATVTTNVVQTTQGTKEDTICNNRGRCDEDTGTCICSLYHASSNGLGDFGVLDDCGVVDSFMTHGEL</sequence>
<gene>
    <name evidence="1" type="ORF">PHPALM_2283</name>
</gene>
<proteinExistence type="predicted"/>
<dbReference type="Proteomes" id="UP000237271">
    <property type="component" value="Unassembled WGS sequence"/>
</dbReference>
<comment type="caution">
    <text evidence="1">The sequence shown here is derived from an EMBL/GenBank/DDBJ whole genome shotgun (WGS) entry which is preliminary data.</text>
</comment>
<dbReference type="OrthoDB" id="442731at2759"/>
<organism evidence="1 2">
    <name type="scientific">Phytophthora palmivora</name>
    <dbReference type="NCBI Taxonomy" id="4796"/>
    <lineage>
        <taxon>Eukaryota</taxon>
        <taxon>Sar</taxon>
        <taxon>Stramenopiles</taxon>
        <taxon>Oomycota</taxon>
        <taxon>Peronosporomycetes</taxon>
        <taxon>Peronosporales</taxon>
        <taxon>Peronosporaceae</taxon>
        <taxon>Phytophthora</taxon>
    </lineage>
</organism>
<dbReference type="AlphaFoldDB" id="A0A2P4YQC4"/>